<proteinExistence type="predicted"/>
<reference evidence="1 2" key="1">
    <citation type="submission" date="2019-06" db="EMBL/GenBank/DDBJ databases">
        <title>A novel bacterium of genus Amaricoccus, isolated from marine sediment.</title>
        <authorList>
            <person name="Huang H."/>
            <person name="Mo K."/>
            <person name="Hu Y."/>
        </authorList>
    </citation>
    <scope>NUCLEOTIDE SEQUENCE [LARGE SCALE GENOMIC DNA]</scope>
    <source>
        <strain evidence="1 2">HB172011</strain>
    </source>
</reference>
<dbReference type="RefSeq" id="WP_140455112.1">
    <property type="nucleotide sequence ID" value="NZ_VFRP01000017.1"/>
</dbReference>
<evidence type="ECO:0000313" key="1">
    <source>
        <dbReference type="EMBL" id="TPE49139.1"/>
    </source>
</evidence>
<gene>
    <name evidence="1" type="ORF">FJM51_15825</name>
</gene>
<evidence type="ECO:0008006" key="3">
    <source>
        <dbReference type="Google" id="ProtNLM"/>
    </source>
</evidence>
<dbReference type="OrthoDB" id="6853346at2"/>
<keyword evidence="2" id="KW-1185">Reference proteome</keyword>
<sequence>MRESARLREAGAGPDMAGLEVTTALFADLDAAGIRYCHWKSNEHLGPALEGLTDLDVLVDPRQQRALQEILAARNYKRFDAVGSKRYPAVEDHFGFDPATGRIAHLHLHYRLTLGQPHLKGYRLPWERRVLETRIFDAGHGIHVAAPEMEMLLLLTRRVLKRRFRDRFRRPRPAGAPPTDFRREFDWLRARVSPETLAPLARDLLGPEAEAPLRALLDDPEDPAARRAFARAAQARLRHFRTYGPIRSALLAALREAQWIGDALNRRLFHSPTPMRRISPRGGVVIVLLGSDGSGKSSLARELSDWLGVKFDVTRIYFGSGQGPASLYRQPLRLARHLVERIAPPSPARPDAADRRSPAEGRGALRAIGLLPWALTLSLEKRAKLRRMIQARNRGQIVLCDRFAQGEFPGFNDGALLGHLRESRWGLARALAAWEEVPYRRGAVDPPDLVLKLFAPADVIATRRPEMTLPQIQRRLDTVRALSFPGSETVREVRTDGSLEETALAIKCHVWELL</sequence>
<organism evidence="1 2">
    <name type="scientific">Amaricoccus solimangrovi</name>
    <dbReference type="NCBI Taxonomy" id="2589815"/>
    <lineage>
        <taxon>Bacteria</taxon>
        <taxon>Pseudomonadati</taxon>
        <taxon>Pseudomonadota</taxon>
        <taxon>Alphaproteobacteria</taxon>
        <taxon>Rhodobacterales</taxon>
        <taxon>Paracoccaceae</taxon>
        <taxon>Amaricoccus</taxon>
    </lineage>
</organism>
<dbReference type="Gene3D" id="3.40.50.300">
    <property type="entry name" value="P-loop containing nucleotide triphosphate hydrolases"/>
    <property type="match status" value="1"/>
</dbReference>
<evidence type="ECO:0000313" key="2">
    <source>
        <dbReference type="Proteomes" id="UP000319255"/>
    </source>
</evidence>
<name>A0A501WHZ1_9RHOB</name>
<accession>A0A501WHZ1</accession>
<dbReference type="InterPro" id="IPR027417">
    <property type="entry name" value="P-loop_NTPase"/>
</dbReference>
<dbReference type="Proteomes" id="UP000319255">
    <property type="component" value="Unassembled WGS sequence"/>
</dbReference>
<dbReference type="SUPFAM" id="SSF52540">
    <property type="entry name" value="P-loop containing nucleoside triphosphate hydrolases"/>
    <property type="match status" value="1"/>
</dbReference>
<dbReference type="EMBL" id="VFRP01000017">
    <property type="protein sequence ID" value="TPE49139.1"/>
    <property type="molecule type" value="Genomic_DNA"/>
</dbReference>
<dbReference type="AlphaFoldDB" id="A0A501WHZ1"/>
<comment type="caution">
    <text evidence="1">The sequence shown here is derived from an EMBL/GenBank/DDBJ whole genome shotgun (WGS) entry which is preliminary data.</text>
</comment>
<protein>
    <recommendedName>
        <fullName evidence="3">Thymidylate kinase-like domain-containing protein</fullName>
    </recommendedName>
</protein>